<feature type="compositionally biased region" description="Low complexity" evidence="2">
    <location>
        <begin position="1021"/>
        <end position="1030"/>
    </location>
</feature>
<feature type="region of interest" description="Disordered" evidence="2">
    <location>
        <begin position="1"/>
        <end position="44"/>
    </location>
</feature>
<dbReference type="Gene3D" id="1.10.150.50">
    <property type="entry name" value="Transcription Factor, Ets-1"/>
    <property type="match status" value="1"/>
</dbReference>
<feature type="transmembrane region" description="Helical" evidence="3">
    <location>
        <begin position="662"/>
        <end position="683"/>
    </location>
</feature>
<evidence type="ECO:0000313" key="5">
    <source>
        <dbReference type="EMBL" id="EGD78868.1"/>
    </source>
</evidence>
<dbReference type="InterPro" id="IPR032675">
    <property type="entry name" value="LRR_dom_sf"/>
</dbReference>
<feature type="compositionally biased region" description="Low complexity" evidence="2">
    <location>
        <begin position="950"/>
        <end position="968"/>
    </location>
</feature>
<name>F2TZ44_SALR5</name>
<feature type="compositionally biased region" description="Polar residues" evidence="2">
    <location>
        <begin position="1072"/>
        <end position="1081"/>
    </location>
</feature>
<dbReference type="Gene3D" id="3.80.10.10">
    <property type="entry name" value="Ribonuclease Inhibitor"/>
    <property type="match status" value="1"/>
</dbReference>
<feature type="region of interest" description="Disordered" evidence="2">
    <location>
        <begin position="732"/>
        <end position="751"/>
    </location>
</feature>
<reference evidence="5" key="1">
    <citation type="submission" date="2009-08" db="EMBL/GenBank/DDBJ databases">
        <title>Annotation of Salpingoeca rosetta.</title>
        <authorList>
            <consortium name="The Broad Institute Genome Sequencing Platform"/>
            <person name="Russ C."/>
            <person name="Cuomo C."/>
            <person name="Burger G."/>
            <person name="Gray M.W."/>
            <person name="Holland P.W.H."/>
            <person name="King N."/>
            <person name="Lang F.B.F."/>
            <person name="Roger A.J."/>
            <person name="Ruiz-Trillo I."/>
            <person name="Young S.K."/>
            <person name="Zeng Q."/>
            <person name="Gargeya S."/>
            <person name="Alvarado L."/>
            <person name="Berlin A."/>
            <person name="Chapman S.B."/>
            <person name="Chen Z."/>
            <person name="Freedman E."/>
            <person name="Gellesch M."/>
            <person name="Goldberg J."/>
            <person name="Griggs A."/>
            <person name="Gujja S."/>
            <person name="Heilman E."/>
            <person name="Heiman D."/>
            <person name="Howarth C."/>
            <person name="Mehta T."/>
            <person name="Neiman D."/>
            <person name="Pearson M."/>
            <person name="Roberts A."/>
            <person name="Saif S."/>
            <person name="Shea T."/>
            <person name="Shenoy N."/>
            <person name="Sisk P."/>
            <person name="Stolte C."/>
            <person name="Sykes S."/>
            <person name="White J."/>
            <person name="Yandava C."/>
            <person name="Haas B."/>
            <person name="Nusbaum C."/>
            <person name="Birren B."/>
        </authorList>
    </citation>
    <scope>NUCLEOTIDE SEQUENCE [LARGE SCALE GENOMIC DNA]</scope>
    <source>
        <strain evidence="5">ATCC 50818</strain>
    </source>
</reference>
<evidence type="ECO:0000259" key="4">
    <source>
        <dbReference type="PROSITE" id="PS50001"/>
    </source>
</evidence>
<dbReference type="OrthoDB" id="1434998at2759"/>
<dbReference type="SMART" id="SM00252">
    <property type="entry name" value="SH2"/>
    <property type="match status" value="1"/>
</dbReference>
<evidence type="ECO:0000256" key="2">
    <source>
        <dbReference type="SAM" id="MobiDB-lite"/>
    </source>
</evidence>
<dbReference type="InterPro" id="IPR013761">
    <property type="entry name" value="SAM/pointed_sf"/>
</dbReference>
<feature type="compositionally biased region" description="Low complexity" evidence="2">
    <location>
        <begin position="998"/>
        <end position="1014"/>
    </location>
</feature>
<dbReference type="Pfam" id="PF00017">
    <property type="entry name" value="SH2"/>
    <property type="match status" value="1"/>
</dbReference>
<keyword evidence="3" id="KW-0472">Membrane</keyword>
<sequence>MRGSGTPGRACACRTAESPGSTASHNRKQQQRRPDRPRIPQPLASPTSWRVAVVVMTLCAAACVPRTAAQAPCSFASSSETPLTILLRHNNAPVGASGQLYLPESPVTFSFSAPTSNPGIAISADAVDTDDFLILNTTNLNEPIDNNAFERCAFNSVTYIVINGTTAALRTPPAAAANATIKYLAFSDGAVSLERTVTYSCGCPTAQCAPCTACTISCPVEHVLVNQTCHNAIIPDSACEPTPERAAMLDLRALSPVLTAAWDDVDHQCNWDGITCDTTQSVTGISLTSFAGTISLSMLPSSLANLQNLATLEAPSANLTAVSPVLAQLPALRVLNLASNPLGPGPLPAFVWSLPLRQLGVPSTGLRGNLSATGQQVRLRATLDKIDVSGNFLTGPPPVAANASHTVQLTLQQSGPYLFDCNGANATLDVGASADLTDITSTTCTLCGAPYALANLSPSVFPAPATADNEGVLFTCAPGFLTSTTATAFNLTCQLDGSGLPGYYECSAPTPGECRCIEVVDVVLFRDITFTFSSSHPPLSSFNTTLFVTTLAAAIGASPASIVLRIPPASTSDQTIAARVAVTTQTVSGFTTDPLAAVDAALQDATALQTAFSAHAYFSALSGVTVEVVVTTSTTTLAPASTTTAPTTAAPNSDSSSLPIPIIAGVAGGVAFLALLFLVICLISRRRRAKTNPDIVTMVDTGVLPGGSSTGSSTPIQGRGDRQVMNPLFDDSTAAEGIDGSSTDGGGGGVALNQKRRMVLGNTMGASSDTGAQVLQFDDLGDADVATETDDAAAKNAQQRASLVMEKVAGFGFDMGETSDGETFNLDDGGFGDDEDVDVDAFDLDAIADAETQAAASATKTPPRKRRSSVGRGGGGASGDEDMEDLTGFGDKSLVHSNPFITGLFPQQPTDVDDDDERLGAGENEATHGFADQSGAEVPPLPAKHEPHSAASVETTSTVATTATTATPLQPPPQLPKEEEEEEEAGPPPPPPAKSHTPQDTVAPQPAATTTTAAAPPPALPAKSTPAPAAKAKDSPYSSLPPRSKTASTSAMDGRASAASVSSVGSPKPGLSRNTSASSRLSIKRSEEDRRAAREARINALKAAKEEAKRSQMRHPSQWSFNECVAWLRHHDFKEFVDVFYNNGFEGKHLVALQARSFTGVRSVSQDRVLALIDAIARLKEVGYWVPPDIDDDDVDTLAPLEEEEAPSGPPLPTTPAPPSTLPPSLATPAAPSSSTAAPPPPSSLPPSLAQMTPPAPPPTTTLPPRSGPLPPVPAPGPSAPDNGVVGSSGSAIGGGGVVGGAVDTSDAMETARIDYILSQHLTRDDAKALLKFGHGDEGEYLFRASQSSPGAVVLSMCHANTLHNFQIKRQGPLYVTPNGLTFSSLPELVGHFKQHDNAGLPCRLSHACTHYDHLIPKPANDSFGFGDDVTYDDLDSVQKQVPAEDEYEVLEATQTQRAQFAAMRASVQP</sequence>
<feature type="compositionally biased region" description="Basic and acidic residues" evidence="2">
    <location>
        <begin position="1084"/>
        <end position="1094"/>
    </location>
</feature>
<proteinExistence type="predicted"/>
<dbReference type="Proteomes" id="UP000007799">
    <property type="component" value="Unassembled WGS sequence"/>
</dbReference>
<dbReference type="InterPro" id="IPR050994">
    <property type="entry name" value="At_inactive_RLKs"/>
</dbReference>
<dbReference type="PANTHER" id="PTHR48010:SF58">
    <property type="entry name" value="RECEPTOR PROTEIN KINASE-LIKE PROTEIN ZAR1"/>
    <property type="match status" value="1"/>
</dbReference>
<dbReference type="eggNOG" id="ENOG502QQ2D">
    <property type="taxonomic scope" value="Eukaryota"/>
</dbReference>
<keyword evidence="3" id="KW-0812">Transmembrane</keyword>
<dbReference type="RefSeq" id="XP_004997824.1">
    <property type="nucleotide sequence ID" value="XM_004997767.1"/>
</dbReference>
<dbReference type="PROSITE" id="PS50001">
    <property type="entry name" value="SH2"/>
    <property type="match status" value="1"/>
</dbReference>
<gene>
    <name evidence="5" type="ORF">PTSG_01845</name>
</gene>
<organism evidence="6">
    <name type="scientific">Salpingoeca rosetta (strain ATCC 50818 / BSB-021)</name>
    <dbReference type="NCBI Taxonomy" id="946362"/>
    <lineage>
        <taxon>Eukaryota</taxon>
        <taxon>Choanoflagellata</taxon>
        <taxon>Craspedida</taxon>
        <taxon>Salpingoecidae</taxon>
        <taxon>Salpingoeca</taxon>
    </lineage>
</organism>
<feature type="compositionally biased region" description="Pro residues" evidence="2">
    <location>
        <begin position="1254"/>
        <end position="1279"/>
    </location>
</feature>
<dbReference type="SUPFAM" id="SSF47769">
    <property type="entry name" value="SAM/Pointed domain"/>
    <property type="match status" value="1"/>
</dbReference>
<feature type="domain" description="SH2" evidence="4">
    <location>
        <begin position="1316"/>
        <end position="1409"/>
    </location>
</feature>
<feature type="compositionally biased region" description="Low complexity" evidence="2">
    <location>
        <begin position="1223"/>
        <end position="1237"/>
    </location>
</feature>
<dbReference type="InParanoid" id="F2TZ44"/>
<keyword evidence="1" id="KW-0727">SH2 domain</keyword>
<dbReference type="SUPFAM" id="SSF55550">
    <property type="entry name" value="SH2 domain"/>
    <property type="match status" value="1"/>
</dbReference>
<feature type="compositionally biased region" description="Pro residues" evidence="2">
    <location>
        <begin position="1208"/>
        <end position="1222"/>
    </location>
</feature>
<dbReference type="CDD" id="cd12087">
    <property type="entry name" value="TM_EGFR-like"/>
    <property type="match status" value="1"/>
</dbReference>
<dbReference type="PANTHER" id="PTHR48010">
    <property type="entry name" value="OS05G0588300 PROTEIN"/>
    <property type="match status" value="1"/>
</dbReference>
<dbReference type="KEGG" id="sre:PTSG_01845"/>
<feature type="compositionally biased region" description="Low complexity" evidence="2">
    <location>
        <begin position="1280"/>
        <end position="1291"/>
    </location>
</feature>
<evidence type="ECO:0000313" key="6">
    <source>
        <dbReference type="Proteomes" id="UP000007799"/>
    </source>
</evidence>
<dbReference type="InterPro" id="IPR036860">
    <property type="entry name" value="SH2_dom_sf"/>
</dbReference>
<dbReference type="Gene3D" id="3.30.505.10">
    <property type="entry name" value="SH2 domain"/>
    <property type="match status" value="1"/>
</dbReference>
<dbReference type="SUPFAM" id="SSF52058">
    <property type="entry name" value="L domain-like"/>
    <property type="match status" value="1"/>
</dbReference>
<evidence type="ECO:0000256" key="3">
    <source>
        <dbReference type="SAM" id="Phobius"/>
    </source>
</evidence>
<dbReference type="GeneID" id="16078417"/>
<keyword evidence="3" id="KW-1133">Transmembrane helix</keyword>
<protein>
    <recommendedName>
        <fullName evidence="4">SH2 domain-containing protein</fullName>
    </recommendedName>
</protein>
<dbReference type="InterPro" id="IPR000980">
    <property type="entry name" value="SH2"/>
</dbReference>
<dbReference type="EMBL" id="GL832957">
    <property type="protein sequence ID" value="EGD78868.1"/>
    <property type="molecule type" value="Genomic_DNA"/>
</dbReference>
<feature type="compositionally biased region" description="Polar residues" evidence="2">
    <location>
        <begin position="895"/>
        <end position="910"/>
    </location>
</feature>
<evidence type="ECO:0000256" key="1">
    <source>
        <dbReference type="PROSITE-ProRule" id="PRU00191"/>
    </source>
</evidence>
<accession>F2TZ44</accession>
<feature type="region of interest" description="Disordered" evidence="2">
    <location>
        <begin position="1203"/>
        <end position="1291"/>
    </location>
</feature>
<feature type="region of interest" description="Disordered" evidence="2">
    <location>
        <begin position="853"/>
        <end position="1094"/>
    </location>
</feature>
<feature type="compositionally biased region" description="Low complexity" evidence="2">
    <location>
        <begin position="1056"/>
        <end position="1066"/>
    </location>
</feature>
<keyword evidence="6" id="KW-1185">Reference proteome</keyword>